<name>A0A2T8KTD2_9POAL</name>
<proteinExistence type="predicted"/>
<evidence type="ECO:0000313" key="1">
    <source>
        <dbReference type="EMBL" id="PVH65431.1"/>
    </source>
</evidence>
<reference evidence="1" key="1">
    <citation type="submission" date="2018-04" db="EMBL/GenBank/DDBJ databases">
        <title>WGS assembly of Panicum hallii.</title>
        <authorList>
            <person name="Lovell J."/>
            <person name="Jenkins J."/>
            <person name="Lowry D."/>
            <person name="Mamidi S."/>
            <person name="Sreedasyam A."/>
            <person name="Weng X."/>
            <person name="Barry K."/>
            <person name="Bonette J."/>
            <person name="Campitelli B."/>
            <person name="Daum C."/>
            <person name="Gordon S."/>
            <person name="Gould B."/>
            <person name="Lipzen A."/>
            <person name="Macqueen A."/>
            <person name="Palacio-Mejia J."/>
            <person name="Plott C."/>
            <person name="Shakirov E."/>
            <person name="Shu S."/>
            <person name="Yoshinaga Y."/>
            <person name="Zane M."/>
            <person name="Rokhsar D."/>
            <person name="Grimwood J."/>
            <person name="Schmutz J."/>
            <person name="Juenger T."/>
        </authorList>
    </citation>
    <scope>NUCLEOTIDE SEQUENCE [LARGE SCALE GENOMIC DNA]</scope>
    <source>
        <strain evidence="1">FIL2</strain>
    </source>
</reference>
<dbReference type="Gramene" id="PVH65431">
    <property type="protein sequence ID" value="PVH65431"/>
    <property type="gene ID" value="PAHAL_2G492200"/>
</dbReference>
<organism evidence="1">
    <name type="scientific">Panicum hallii</name>
    <dbReference type="NCBI Taxonomy" id="206008"/>
    <lineage>
        <taxon>Eukaryota</taxon>
        <taxon>Viridiplantae</taxon>
        <taxon>Streptophyta</taxon>
        <taxon>Embryophyta</taxon>
        <taxon>Tracheophyta</taxon>
        <taxon>Spermatophyta</taxon>
        <taxon>Magnoliopsida</taxon>
        <taxon>Liliopsida</taxon>
        <taxon>Poales</taxon>
        <taxon>Poaceae</taxon>
        <taxon>PACMAD clade</taxon>
        <taxon>Panicoideae</taxon>
        <taxon>Panicodae</taxon>
        <taxon>Paniceae</taxon>
        <taxon>Panicinae</taxon>
        <taxon>Panicum</taxon>
        <taxon>Panicum sect. Panicum</taxon>
    </lineage>
</organism>
<dbReference type="EMBL" id="CM008047">
    <property type="protein sequence ID" value="PVH65431.1"/>
    <property type="molecule type" value="Genomic_DNA"/>
</dbReference>
<sequence>MPVPHCRIQELKRGVRCICSVPNSCRIPRASIGSQLSAKIMNDHSKKLKPRIYSLGIGSRASERIEKKIMIWYRNFCSPFFFPGFRCILLGTVQFARTHSAVTC</sequence>
<accession>A0A2T8KTD2</accession>
<protein>
    <submittedName>
        <fullName evidence="1">Uncharacterized protein</fullName>
    </submittedName>
</protein>
<dbReference type="AlphaFoldDB" id="A0A2T8KTD2"/>
<dbReference type="Proteomes" id="UP000243499">
    <property type="component" value="Chromosome 2"/>
</dbReference>
<gene>
    <name evidence="1" type="ORF">PAHAL_2G492200</name>
</gene>